<feature type="transmembrane region" description="Helical" evidence="1">
    <location>
        <begin position="111"/>
        <end position="130"/>
    </location>
</feature>
<evidence type="ECO:0000313" key="2">
    <source>
        <dbReference type="EMBL" id="KAK7414765.1"/>
    </source>
</evidence>
<proteinExistence type="predicted"/>
<keyword evidence="1" id="KW-0812">Transmembrane</keyword>
<evidence type="ECO:0000313" key="3">
    <source>
        <dbReference type="Proteomes" id="UP001498421"/>
    </source>
</evidence>
<dbReference type="EMBL" id="JAZAVK010000277">
    <property type="protein sequence ID" value="KAK7414765.1"/>
    <property type="molecule type" value="Genomic_DNA"/>
</dbReference>
<sequence>MTPRTQLKPPISFSRYAMASIARGLRLPGLRPLAPHAEFAAVRSRFFTTSLRFRAAQPAIKATRAPAAAPSRHIPNATTVASSVTPSRYAFIKNLATKPTPTILYEGPSHFWFYFGCWSSGISILGWTALTAPTAMTQPEGVPQWVGYVFGASYLLLGSMGLYLITKTPNIVGGIRVLPVHGSRLAGASPLQMEITVKRMVPLLEPKVITTTLDKVTLASRFSLPEQYVPELKRLEAQRAEETRRKALRKFDMEHLFTMPFRQVGRGFKGMFNGIKSAWTDMGYGVMKVDGKHYKVDVTKGFAHDGFRTLEKLVDIHP</sequence>
<keyword evidence="1" id="KW-1133">Transmembrane helix</keyword>
<protein>
    <submittedName>
        <fullName evidence="2">Uncharacterized protein</fullName>
    </submittedName>
</protein>
<keyword evidence="1" id="KW-0472">Membrane</keyword>
<gene>
    <name evidence="2" type="ORF">QQZ08_012502</name>
</gene>
<reference evidence="2 3" key="1">
    <citation type="journal article" date="2025" name="Microbiol. Resour. Announc.">
        <title>Draft genome sequences for Neonectria magnoliae and Neonectria punicea, canker pathogens of Liriodendron tulipifera and Acer saccharum in West Virginia.</title>
        <authorList>
            <person name="Petronek H.M."/>
            <person name="Kasson M.T."/>
            <person name="Metheny A.M."/>
            <person name="Stauder C.M."/>
            <person name="Lovett B."/>
            <person name="Lynch S.C."/>
            <person name="Garnas J.R."/>
            <person name="Kasson L.R."/>
            <person name="Stajich J.E."/>
        </authorList>
    </citation>
    <scope>NUCLEOTIDE SEQUENCE [LARGE SCALE GENOMIC DNA]</scope>
    <source>
        <strain evidence="2 3">NRRL 64651</strain>
    </source>
</reference>
<keyword evidence="3" id="KW-1185">Reference proteome</keyword>
<feature type="transmembrane region" description="Helical" evidence="1">
    <location>
        <begin position="145"/>
        <end position="166"/>
    </location>
</feature>
<comment type="caution">
    <text evidence="2">The sequence shown here is derived from an EMBL/GenBank/DDBJ whole genome shotgun (WGS) entry which is preliminary data.</text>
</comment>
<organism evidence="2 3">
    <name type="scientific">Neonectria magnoliae</name>
    <dbReference type="NCBI Taxonomy" id="2732573"/>
    <lineage>
        <taxon>Eukaryota</taxon>
        <taxon>Fungi</taxon>
        <taxon>Dikarya</taxon>
        <taxon>Ascomycota</taxon>
        <taxon>Pezizomycotina</taxon>
        <taxon>Sordariomycetes</taxon>
        <taxon>Hypocreomycetidae</taxon>
        <taxon>Hypocreales</taxon>
        <taxon>Nectriaceae</taxon>
        <taxon>Neonectria</taxon>
    </lineage>
</organism>
<evidence type="ECO:0000256" key="1">
    <source>
        <dbReference type="SAM" id="Phobius"/>
    </source>
</evidence>
<accession>A0ABR1H0Z9</accession>
<name>A0ABR1H0Z9_9HYPO</name>
<dbReference type="Proteomes" id="UP001498421">
    <property type="component" value="Unassembled WGS sequence"/>
</dbReference>